<dbReference type="Proteomes" id="UP000199693">
    <property type="component" value="Unassembled WGS sequence"/>
</dbReference>
<dbReference type="EMBL" id="FZPC01000003">
    <property type="protein sequence ID" value="SNS52710.1"/>
    <property type="molecule type" value="Genomic_DNA"/>
</dbReference>
<organism evidence="1 4">
    <name type="scientific">Pseudomonas delhiensis</name>
    <dbReference type="NCBI Taxonomy" id="366289"/>
    <lineage>
        <taxon>Bacteria</taxon>
        <taxon>Pseudomonadati</taxon>
        <taxon>Pseudomonadota</taxon>
        <taxon>Gammaproteobacteria</taxon>
        <taxon>Pseudomonadales</taxon>
        <taxon>Pseudomonadaceae</taxon>
        <taxon>Pseudomonas</taxon>
    </lineage>
</organism>
<evidence type="ECO:0000313" key="1">
    <source>
        <dbReference type="EMBL" id="SDI12887.1"/>
    </source>
</evidence>
<accession>A0A239F6N8</accession>
<evidence type="ECO:0000313" key="2">
    <source>
        <dbReference type="EMBL" id="SNS52710.1"/>
    </source>
</evidence>
<sequence length="132" mass="15705">MNLPAWHDLYVDFYNLKVCDIHPSHWGRDASLWQVPFGHVQLTDSRVVLLRWSKIGDPFKRTVKDSESEHDLWLLYAQDLPENRYLMLSVFGPHAHKDSRFQSYIRTLKVDIVDPWLDGRLHCFEPPEDYEP</sequence>
<proteinExistence type="predicted"/>
<dbReference type="Proteomes" id="UP000198309">
    <property type="component" value="Unassembled WGS sequence"/>
</dbReference>
<protein>
    <submittedName>
        <fullName evidence="1">Uncharacterized protein</fullName>
    </submittedName>
</protein>
<reference evidence="2 3" key="2">
    <citation type="submission" date="2017-06" db="EMBL/GenBank/DDBJ databases">
        <authorList>
            <person name="Varghese N."/>
            <person name="Submissions S."/>
        </authorList>
    </citation>
    <scope>NUCLEOTIDE SEQUENCE [LARGE SCALE GENOMIC DNA]</scope>
    <source>
        <strain evidence="2 3">RLD-1</strain>
    </source>
</reference>
<gene>
    <name evidence="1" type="ORF">SAMN05216189_1002185</name>
    <name evidence="2" type="ORF">SAMN06295949_10373</name>
</gene>
<dbReference type="RefSeq" id="WP_135499953.1">
    <property type="nucleotide sequence ID" value="NZ_FNEC01000002.1"/>
</dbReference>
<dbReference type="AlphaFoldDB" id="A0A239F6N8"/>
<dbReference type="EMBL" id="FNEC01000002">
    <property type="protein sequence ID" value="SDI12887.1"/>
    <property type="molecule type" value="Genomic_DNA"/>
</dbReference>
<keyword evidence="3" id="KW-1185">Reference proteome</keyword>
<evidence type="ECO:0000313" key="3">
    <source>
        <dbReference type="Proteomes" id="UP000198309"/>
    </source>
</evidence>
<name>A0A239F6N8_9PSED</name>
<reference evidence="1 4" key="1">
    <citation type="submission" date="2016-10" db="EMBL/GenBank/DDBJ databases">
        <authorList>
            <person name="de Groot N.N."/>
        </authorList>
    </citation>
    <scope>NUCLEOTIDE SEQUENCE [LARGE SCALE GENOMIC DNA]</scope>
    <source>
        <strain evidence="1 4">CCM 7361</strain>
    </source>
</reference>
<evidence type="ECO:0000313" key="4">
    <source>
        <dbReference type="Proteomes" id="UP000199693"/>
    </source>
</evidence>